<proteinExistence type="predicted"/>
<sequence length="123" mass="14450">MSKVIRTRISDELYGLLERLAKSNAKSLSRFTAELLQNAVKQDMKDSSLLSKLIQKIESLSEPYLHQHNQIQIEILKHLITSHTVTLIECLIALSNEFFFDRTKHERFEKTVREILRKFSQLH</sequence>
<dbReference type="AlphaFoldDB" id="A0A9W6GG66"/>
<organism evidence="1 2">
    <name type="scientific">Thermodesulfovibrio yellowstonii</name>
    <dbReference type="NCBI Taxonomy" id="28262"/>
    <lineage>
        <taxon>Bacteria</taxon>
        <taxon>Pseudomonadati</taxon>
        <taxon>Nitrospirota</taxon>
        <taxon>Thermodesulfovibrionia</taxon>
        <taxon>Thermodesulfovibrionales</taxon>
        <taxon>Thermodesulfovibrionaceae</taxon>
        <taxon>Thermodesulfovibrio</taxon>
    </lineage>
</organism>
<evidence type="ECO:0000313" key="2">
    <source>
        <dbReference type="Proteomes" id="UP001144297"/>
    </source>
</evidence>
<name>A0A9W6GG66_9BACT</name>
<dbReference type="Proteomes" id="UP001144297">
    <property type="component" value="Unassembled WGS sequence"/>
</dbReference>
<gene>
    <name evidence="1" type="ORF">TISLANDTSLP1_10460</name>
</gene>
<dbReference type="EMBL" id="BSDX01000001">
    <property type="protein sequence ID" value="GLI53353.1"/>
    <property type="molecule type" value="Genomic_DNA"/>
</dbReference>
<reference evidence="1" key="1">
    <citation type="submission" date="2022-12" db="EMBL/GenBank/DDBJ databases">
        <title>Reference genome sequencing for broad-spectrum identification of bacterial and archaeal isolates by mass spectrometry.</title>
        <authorList>
            <person name="Sekiguchi Y."/>
            <person name="Tourlousse D.M."/>
        </authorList>
    </citation>
    <scope>NUCLEOTIDE SEQUENCE</scope>
    <source>
        <strain evidence="1">TSL-P1</strain>
    </source>
</reference>
<accession>A0A9W6GG66</accession>
<keyword evidence="2" id="KW-1185">Reference proteome</keyword>
<comment type="caution">
    <text evidence="1">The sequence shown here is derived from an EMBL/GenBank/DDBJ whole genome shotgun (WGS) entry which is preliminary data.</text>
</comment>
<evidence type="ECO:0000313" key="1">
    <source>
        <dbReference type="EMBL" id="GLI53353.1"/>
    </source>
</evidence>
<protein>
    <submittedName>
        <fullName evidence="1">Uncharacterized protein</fullName>
    </submittedName>
</protein>